<protein>
    <submittedName>
        <fullName evidence="9">Cytochrome P450</fullName>
    </submittedName>
</protein>
<dbReference type="PANTHER" id="PTHR46696">
    <property type="entry name" value="P450, PUTATIVE (EUROFUNG)-RELATED"/>
    <property type="match status" value="1"/>
</dbReference>
<evidence type="ECO:0000256" key="6">
    <source>
        <dbReference type="ARBA" id="ARBA00023033"/>
    </source>
</evidence>
<evidence type="ECO:0000256" key="7">
    <source>
        <dbReference type="ARBA" id="ARBA00043906"/>
    </source>
</evidence>
<dbReference type="GO" id="GO:0005506">
    <property type="term" value="F:iron ion binding"/>
    <property type="evidence" value="ECO:0007669"/>
    <property type="project" value="InterPro"/>
</dbReference>
<evidence type="ECO:0000256" key="4">
    <source>
        <dbReference type="ARBA" id="ARBA00023002"/>
    </source>
</evidence>
<dbReference type="InterPro" id="IPR001128">
    <property type="entry name" value="Cyt_P450"/>
</dbReference>
<dbReference type="CDD" id="cd11033">
    <property type="entry name" value="CYP142-like"/>
    <property type="match status" value="1"/>
</dbReference>
<comment type="similarity">
    <text evidence="1 8">Belongs to the cytochrome P450 family.</text>
</comment>
<dbReference type="EMBL" id="JAGSGD010000001">
    <property type="protein sequence ID" value="MBR7618585.1"/>
    <property type="molecule type" value="Genomic_DNA"/>
</dbReference>
<evidence type="ECO:0000256" key="8">
    <source>
        <dbReference type="RuleBase" id="RU000461"/>
    </source>
</evidence>
<evidence type="ECO:0000256" key="5">
    <source>
        <dbReference type="ARBA" id="ARBA00023004"/>
    </source>
</evidence>
<reference evidence="9" key="1">
    <citation type="submission" date="2021-04" db="EMBL/GenBank/DDBJ databases">
        <title>Draft genome assembly of strain Phenylobacterium sp. 20VBR1 using MiniION and Illumina platforms.</title>
        <authorList>
            <person name="Thomas F.A."/>
            <person name="Krishnan K.P."/>
            <person name="Sinha R.K."/>
        </authorList>
    </citation>
    <scope>NUCLEOTIDE SEQUENCE</scope>
    <source>
        <strain evidence="9">20VBR1</strain>
    </source>
</reference>
<organism evidence="9 10">
    <name type="scientific">Phenylobacterium glaciei</name>
    <dbReference type="NCBI Taxonomy" id="2803784"/>
    <lineage>
        <taxon>Bacteria</taxon>
        <taxon>Pseudomonadati</taxon>
        <taxon>Pseudomonadota</taxon>
        <taxon>Alphaproteobacteria</taxon>
        <taxon>Caulobacterales</taxon>
        <taxon>Caulobacteraceae</taxon>
        <taxon>Phenylobacterium</taxon>
    </lineage>
</organism>
<accession>A0A941HVH0</accession>
<dbReference type="RefSeq" id="WP_215338460.1">
    <property type="nucleotide sequence ID" value="NZ_JAGSGD010000001.1"/>
</dbReference>
<dbReference type="InterPro" id="IPR017972">
    <property type="entry name" value="Cyt_P450_CS"/>
</dbReference>
<evidence type="ECO:0000256" key="3">
    <source>
        <dbReference type="ARBA" id="ARBA00022723"/>
    </source>
</evidence>
<name>A0A941HVH0_9CAUL</name>
<keyword evidence="5 8" id="KW-0408">Iron</keyword>
<evidence type="ECO:0000256" key="2">
    <source>
        <dbReference type="ARBA" id="ARBA00022617"/>
    </source>
</evidence>
<keyword evidence="10" id="KW-1185">Reference proteome</keyword>
<proteinExistence type="inferred from homology"/>
<evidence type="ECO:0000313" key="9">
    <source>
        <dbReference type="EMBL" id="MBR7618585.1"/>
    </source>
</evidence>
<keyword evidence="2 8" id="KW-0349">Heme</keyword>
<dbReference type="SUPFAM" id="SSF48264">
    <property type="entry name" value="Cytochrome P450"/>
    <property type="match status" value="1"/>
</dbReference>
<dbReference type="GO" id="GO:0004497">
    <property type="term" value="F:monooxygenase activity"/>
    <property type="evidence" value="ECO:0007669"/>
    <property type="project" value="UniProtKB-KW"/>
</dbReference>
<dbReference type="FunFam" id="1.10.630.10:FF:000018">
    <property type="entry name" value="Cytochrome P450 monooxygenase"/>
    <property type="match status" value="1"/>
</dbReference>
<sequence length="420" mass="46329">MADGARIAAEARDRAYSTPLEDFHVGDPELFRTDTHWPWFERLRAEDPVHYCKASPFGPYWSVTRFEDIVAVDGDHNTFSSASDRGGIALGDSFEDPAGASFISQDSPRHEAQRKVVTPMFTSGAMMGMEPLIRSRAAAILDELPRGETFDFVDKVSVELTAQMLATLMDFPFEERRLLPRASDLLLAAPILGGGSPAGEPARQAELMATFGRLVGIFAERAASPRNDDLISMLAHDPATNGGGDPYKFVGNLVLLIVAGSDTTRHSITGGLLALNENPDQYAKLRADPGLIGGMIPEIIRYQSPVAHMRRTAMADAQIGGKTIKAGEKVVMWYVSGNRDASAIETPDAFIIDRERPRQHVAFGFGVHRCVGQRLAEMQLRVVWEEMMKRFPLIEVVGEPRRLTSNFVKGYEYLPVRIPK</sequence>
<dbReference type="AlphaFoldDB" id="A0A941HVH0"/>
<dbReference type="InterPro" id="IPR036396">
    <property type="entry name" value="Cyt_P450_sf"/>
</dbReference>
<dbReference type="PROSITE" id="PS00086">
    <property type="entry name" value="CYTOCHROME_P450"/>
    <property type="match status" value="1"/>
</dbReference>
<dbReference type="PRINTS" id="PR00359">
    <property type="entry name" value="BP450"/>
</dbReference>
<dbReference type="GO" id="GO:0020037">
    <property type="term" value="F:heme binding"/>
    <property type="evidence" value="ECO:0007669"/>
    <property type="project" value="InterPro"/>
</dbReference>
<gene>
    <name evidence="9" type="ORF">JKL49_04225</name>
</gene>
<dbReference type="Pfam" id="PF00067">
    <property type="entry name" value="p450"/>
    <property type="match status" value="1"/>
</dbReference>
<keyword evidence="4 8" id="KW-0560">Oxidoreductase</keyword>
<dbReference type="InterPro" id="IPR002397">
    <property type="entry name" value="Cyt_P450_B"/>
</dbReference>
<dbReference type="PANTHER" id="PTHR46696:SF1">
    <property type="entry name" value="CYTOCHROME P450 YJIB-RELATED"/>
    <property type="match status" value="1"/>
</dbReference>
<evidence type="ECO:0000313" key="10">
    <source>
        <dbReference type="Proteomes" id="UP000622580"/>
    </source>
</evidence>
<keyword evidence="3 8" id="KW-0479">Metal-binding</keyword>
<dbReference type="PRINTS" id="PR00385">
    <property type="entry name" value="P450"/>
</dbReference>
<dbReference type="Gene3D" id="1.10.630.10">
    <property type="entry name" value="Cytochrome P450"/>
    <property type="match status" value="1"/>
</dbReference>
<comment type="function">
    <text evidence="7">Cytochromes P450 are a group of heme-thiolate monooxygenases. They oxidize a variety of structurally unrelated compounds, including steroids, fatty acids, and xenobiotics.</text>
</comment>
<comment type="caution">
    <text evidence="9">The sequence shown here is derived from an EMBL/GenBank/DDBJ whole genome shotgun (WGS) entry which is preliminary data.</text>
</comment>
<dbReference type="GO" id="GO:0016705">
    <property type="term" value="F:oxidoreductase activity, acting on paired donors, with incorporation or reduction of molecular oxygen"/>
    <property type="evidence" value="ECO:0007669"/>
    <property type="project" value="InterPro"/>
</dbReference>
<evidence type="ECO:0000256" key="1">
    <source>
        <dbReference type="ARBA" id="ARBA00010617"/>
    </source>
</evidence>
<dbReference type="Proteomes" id="UP000622580">
    <property type="component" value="Unassembled WGS sequence"/>
</dbReference>
<keyword evidence="6 8" id="KW-0503">Monooxygenase</keyword>